<keyword evidence="5" id="KW-1185">Reference proteome</keyword>
<dbReference type="RefSeq" id="WP_262568148.1">
    <property type="nucleotide sequence ID" value="NZ_JAPFCC010000001.1"/>
</dbReference>
<evidence type="ECO:0000313" key="5">
    <source>
        <dbReference type="Proteomes" id="UP001209854"/>
    </source>
</evidence>
<evidence type="ECO:0000256" key="1">
    <source>
        <dbReference type="ARBA" id="ARBA00007553"/>
    </source>
</evidence>
<evidence type="ECO:0000313" key="4">
    <source>
        <dbReference type="EMBL" id="MCW7553313.1"/>
    </source>
</evidence>
<accession>A0ABT3MVC8</accession>
<dbReference type="Proteomes" id="UP001209854">
    <property type="component" value="Unassembled WGS sequence"/>
</dbReference>
<dbReference type="GO" id="GO:0008745">
    <property type="term" value="F:N-acetylmuramoyl-L-alanine amidase activity"/>
    <property type="evidence" value="ECO:0007669"/>
    <property type="project" value="UniProtKB-EC"/>
</dbReference>
<name>A0ABT3MVC8_9GAMM</name>
<feature type="domain" description="N-acetylmuramoyl-L-alanine amidase" evidence="2">
    <location>
        <begin position="1"/>
        <end position="130"/>
    </location>
</feature>
<dbReference type="InterPro" id="IPR006619">
    <property type="entry name" value="PGRP_domain_met/bac"/>
</dbReference>
<reference evidence="4 5" key="1">
    <citation type="submission" date="2022-10" db="EMBL/GenBank/DDBJ databases">
        <title>High-quality genome sequences of two octocoral-associated bacteria, Endozoicomonas euniceicola EF212 and Endozoicomonas gorgoniicola PS125.</title>
        <authorList>
            <person name="Chiou Y.-J."/>
            <person name="Chen Y.-H."/>
        </authorList>
    </citation>
    <scope>NUCLEOTIDE SEQUENCE [LARGE SCALE GENOMIC DNA]</scope>
    <source>
        <strain evidence="4 5">PS125</strain>
    </source>
</reference>
<feature type="domain" description="Peptidoglycan recognition protein family" evidence="3">
    <location>
        <begin position="1"/>
        <end position="123"/>
    </location>
</feature>
<dbReference type="InterPro" id="IPR015510">
    <property type="entry name" value="PGRP"/>
</dbReference>
<dbReference type="EMBL" id="JAPFCC010000001">
    <property type="protein sequence ID" value="MCW7553313.1"/>
    <property type="molecule type" value="Genomic_DNA"/>
</dbReference>
<comment type="similarity">
    <text evidence="1">Belongs to the N-acetylmuramoyl-L-alanine amidase 2 family.</text>
</comment>
<dbReference type="Pfam" id="PF01510">
    <property type="entry name" value="Amidase_2"/>
    <property type="match status" value="1"/>
</dbReference>
<dbReference type="InterPro" id="IPR002502">
    <property type="entry name" value="Amidase_domain"/>
</dbReference>
<protein>
    <submittedName>
        <fullName evidence="4">N-acetylmuramoyl-L-alanine amidase</fullName>
        <ecNumber evidence="4">3.5.1.28</ecNumber>
    </submittedName>
</protein>
<keyword evidence="4" id="KW-0378">Hydrolase</keyword>
<dbReference type="SMART" id="SM00644">
    <property type="entry name" value="Ami_2"/>
    <property type="match status" value="1"/>
</dbReference>
<comment type="caution">
    <text evidence="4">The sequence shown here is derived from an EMBL/GenBank/DDBJ whole genome shotgun (WGS) entry which is preliminary data.</text>
</comment>
<proteinExistence type="inferred from homology"/>
<dbReference type="InterPro" id="IPR036505">
    <property type="entry name" value="Amidase/PGRP_sf"/>
</dbReference>
<evidence type="ECO:0000259" key="3">
    <source>
        <dbReference type="SMART" id="SM00701"/>
    </source>
</evidence>
<organism evidence="4 5">
    <name type="scientific">Endozoicomonas gorgoniicola</name>
    <dbReference type="NCBI Taxonomy" id="1234144"/>
    <lineage>
        <taxon>Bacteria</taxon>
        <taxon>Pseudomonadati</taxon>
        <taxon>Pseudomonadota</taxon>
        <taxon>Gammaproteobacteria</taxon>
        <taxon>Oceanospirillales</taxon>
        <taxon>Endozoicomonadaceae</taxon>
        <taxon>Endozoicomonas</taxon>
    </lineage>
</organism>
<dbReference type="SMART" id="SM00701">
    <property type="entry name" value="PGRP"/>
    <property type="match status" value="1"/>
</dbReference>
<sequence length="141" mass="16111">MKPRTATNFIVIHCSATREDQDCTVEDIRHWHVVERHWGDIGYHWVIERSGLVQPGRSQDVIGAHVRGHNHDSIGICLVGGLSQDNLPEDNFTQEQMLSLEMLVKSLQLRYPSAKVVGHSFFNPYKSCPVFSVEDWLEELS</sequence>
<dbReference type="PANTHER" id="PTHR11022">
    <property type="entry name" value="PEPTIDOGLYCAN RECOGNITION PROTEIN"/>
    <property type="match status" value="1"/>
</dbReference>
<dbReference type="EC" id="3.5.1.28" evidence="4"/>
<evidence type="ECO:0000259" key="2">
    <source>
        <dbReference type="SMART" id="SM00644"/>
    </source>
</evidence>
<dbReference type="PANTHER" id="PTHR11022:SF41">
    <property type="entry name" value="PEPTIDOGLYCAN-RECOGNITION PROTEIN LC-RELATED"/>
    <property type="match status" value="1"/>
</dbReference>
<dbReference type="SUPFAM" id="SSF55846">
    <property type="entry name" value="N-acetylmuramoyl-L-alanine amidase-like"/>
    <property type="match status" value="1"/>
</dbReference>
<dbReference type="CDD" id="cd06583">
    <property type="entry name" value="PGRP"/>
    <property type="match status" value="1"/>
</dbReference>
<dbReference type="Gene3D" id="3.40.80.10">
    <property type="entry name" value="Peptidoglycan recognition protein-like"/>
    <property type="match status" value="1"/>
</dbReference>
<gene>
    <name evidence="4" type="ORF">NX722_11820</name>
</gene>